<evidence type="ECO:0000259" key="13">
    <source>
        <dbReference type="PROSITE" id="PS50929"/>
    </source>
</evidence>
<evidence type="ECO:0000256" key="2">
    <source>
        <dbReference type="ARBA" id="ARBA00009726"/>
    </source>
</evidence>
<feature type="transmembrane region" description="Helical" evidence="11">
    <location>
        <begin position="174"/>
        <end position="195"/>
    </location>
</feature>
<dbReference type="Pfam" id="PF00005">
    <property type="entry name" value="ABC_tran"/>
    <property type="match status" value="2"/>
</dbReference>
<feature type="compositionally biased region" description="Basic and acidic residues" evidence="10">
    <location>
        <begin position="868"/>
        <end position="889"/>
    </location>
</feature>
<dbReference type="Pfam" id="PF00664">
    <property type="entry name" value="ABC_membrane"/>
    <property type="match status" value="2"/>
</dbReference>
<dbReference type="PANTHER" id="PTHR24223">
    <property type="entry name" value="ATP-BINDING CASSETTE SUB-FAMILY C"/>
    <property type="match status" value="1"/>
</dbReference>
<feature type="transmembrane region" description="Helical" evidence="11">
    <location>
        <begin position="429"/>
        <end position="457"/>
    </location>
</feature>
<feature type="transmembrane region" description="Helical" evidence="11">
    <location>
        <begin position="522"/>
        <end position="546"/>
    </location>
</feature>
<dbReference type="FunFam" id="3.40.50.300:FF:000163">
    <property type="entry name" value="Multidrug resistance-associated protein member 4"/>
    <property type="match status" value="1"/>
</dbReference>
<feature type="transmembrane region" description="Helical" evidence="11">
    <location>
        <begin position="35"/>
        <end position="54"/>
    </location>
</feature>
<evidence type="ECO:0000256" key="4">
    <source>
        <dbReference type="ARBA" id="ARBA00022692"/>
    </source>
</evidence>
<dbReference type="InterPro" id="IPR011527">
    <property type="entry name" value="ABC1_TM_dom"/>
</dbReference>
<keyword evidence="3" id="KW-0813">Transport</keyword>
<evidence type="ECO:0000256" key="1">
    <source>
        <dbReference type="ARBA" id="ARBA00004141"/>
    </source>
</evidence>
<dbReference type="PROSITE" id="PS50929">
    <property type="entry name" value="ABC_TM1F"/>
    <property type="match status" value="2"/>
</dbReference>
<dbReference type="SUPFAM" id="SSF90123">
    <property type="entry name" value="ABC transporter transmembrane region"/>
    <property type="match status" value="2"/>
</dbReference>
<keyword evidence="6" id="KW-0547">Nucleotide-binding</keyword>
<feature type="transmembrane region" description="Helical" evidence="11">
    <location>
        <begin position="111"/>
        <end position="130"/>
    </location>
</feature>
<name>A3AXH7_ORYSJ</name>
<dbReference type="FunFam" id="1.20.1560.10:FF:000024">
    <property type="entry name" value="ABC transporter C family member 2"/>
    <property type="match status" value="1"/>
</dbReference>
<feature type="transmembrane region" description="Helical" evidence="11">
    <location>
        <begin position="342"/>
        <end position="363"/>
    </location>
</feature>
<evidence type="ECO:0000256" key="8">
    <source>
        <dbReference type="ARBA" id="ARBA00022989"/>
    </source>
</evidence>
<reference evidence="14" key="1">
    <citation type="journal article" date="2005" name="PLoS Biol.">
        <title>The genomes of Oryza sativa: a history of duplications.</title>
        <authorList>
            <person name="Yu J."/>
            <person name="Wang J."/>
            <person name="Lin W."/>
            <person name="Li S."/>
            <person name="Li H."/>
            <person name="Zhou J."/>
            <person name="Ni P."/>
            <person name="Dong W."/>
            <person name="Hu S."/>
            <person name="Zeng C."/>
            <person name="Zhang J."/>
            <person name="Zhang Y."/>
            <person name="Li R."/>
            <person name="Xu Z."/>
            <person name="Li S."/>
            <person name="Li X."/>
            <person name="Zheng H."/>
            <person name="Cong L."/>
            <person name="Lin L."/>
            <person name="Yin J."/>
            <person name="Geng J."/>
            <person name="Li G."/>
            <person name="Shi J."/>
            <person name="Liu J."/>
            <person name="Lv H."/>
            <person name="Li J."/>
            <person name="Wang J."/>
            <person name="Deng Y."/>
            <person name="Ran L."/>
            <person name="Shi X."/>
            <person name="Wang X."/>
            <person name="Wu Q."/>
            <person name="Li C."/>
            <person name="Ren X."/>
            <person name="Wang J."/>
            <person name="Wang X."/>
            <person name="Li D."/>
            <person name="Liu D."/>
            <person name="Zhang X."/>
            <person name="Ji Z."/>
            <person name="Zhao W."/>
            <person name="Sun Y."/>
            <person name="Zhang Z."/>
            <person name="Bao J."/>
            <person name="Han Y."/>
            <person name="Dong L."/>
            <person name="Ji J."/>
            <person name="Chen P."/>
            <person name="Wu S."/>
            <person name="Liu J."/>
            <person name="Xiao Y."/>
            <person name="Bu D."/>
            <person name="Tan J."/>
            <person name="Yang L."/>
            <person name="Ye C."/>
            <person name="Zhang J."/>
            <person name="Xu J."/>
            <person name="Zhou Y."/>
            <person name="Yu Y."/>
            <person name="Zhang B."/>
            <person name="Zhuang S."/>
            <person name="Wei H."/>
            <person name="Liu B."/>
            <person name="Lei M."/>
            <person name="Yu H."/>
            <person name="Li Y."/>
            <person name="Xu H."/>
            <person name="Wei S."/>
            <person name="He X."/>
            <person name="Fang L."/>
            <person name="Zhang Z."/>
            <person name="Zhang Y."/>
            <person name="Huang X."/>
            <person name="Su Z."/>
            <person name="Tong W."/>
            <person name="Li J."/>
            <person name="Tong Z."/>
            <person name="Li S."/>
            <person name="Ye J."/>
            <person name="Wang L."/>
            <person name="Fang L."/>
            <person name="Lei T."/>
            <person name="Chen C."/>
            <person name="Chen H."/>
            <person name="Xu Z."/>
            <person name="Li H."/>
            <person name="Huang H."/>
            <person name="Zhang F."/>
            <person name="Xu H."/>
            <person name="Li N."/>
            <person name="Zhao C."/>
            <person name="Li S."/>
            <person name="Dong L."/>
            <person name="Huang Y."/>
            <person name="Li L."/>
            <person name="Xi Y."/>
            <person name="Qi Q."/>
            <person name="Li W."/>
            <person name="Zhang B."/>
            <person name="Hu W."/>
            <person name="Zhang Y."/>
            <person name="Tian X."/>
            <person name="Jiao Y."/>
            <person name="Liang X."/>
            <person name="Jin J."/>
            <person name="Gao L."/>
            <person name="Zheng W."/>
            <person name="Hao B."/>
            <person name="Liu S."/>
            <person name="Wang W."/>
            <person name="Yuan L."/>
            <person name="Cao M."/>
            <person name="McDermott J."/>
            <person name="Samudrala R."/>
            <person name="Wang J."/>
            <person name="Wong G.K."/>
            <person name="Yang H."/>
        </authorList>
    </citation>
    <scope>NUCLEOTIDE SEQUENCE [LARGE SCALE GENOMIC DNA]</scope>
</reference>
<feature type="transmembrane region" description="Helical" evidence="11">
    <location>
        <begin position="74"/>
        <end position="91"/>
    </location>
</feature>
<feature type="domain" description="ABC transporter" evidence="12">
    <location>
        <begin position="1076"/>
        <end position="1314"/>
    </location>
</feature>
<dbReference type="InterPro" id="IPR003593">
    <property type="entry name" value="AAA+_ATPase"/>
</dbReference>
<reference evidence="14" key="2">
    <citation type="submission" date="2008-12" db="EMBL/GenBank/DDBJ databases">
        <title>Improved gene annotation of the rice (Oryza sativa) genomes.</title>
        <authorList>
            <person name="Wang J."/>
            <person name="Li R."/>
            <person name="Fan W."/>
            <person name="Huang Q."/>
            <person name="Zhang J."/>
            <person name="Zhou Y."/>
            <person name="Hu Y."/>
            <person name="Zi S."/>
            <person name="Li J."/>
            <person name="Ni P."/>
            <person name="Zheng H."/>
            <person name="Zhang Y."/>
            <person name="Zhao M."/>
            <person name="Hao Q."/>
            <person name="McDermott J."/>
            <person name="Samudrala R."/>
            <person name="Kristiansen K."/>
            <person name="Wong G.K.-S."/>
        </authorList>
    </citation>
    <scope>NUCLEOTIDE SEQUENCE</scope>
</reference>
<dbReference type="InterPro" id="IPR027417">
    <property type="entry name" value="P-loop_NTPase"/>
</dbReference>
<keyword evidence="5" id="KW-0677">Repeat</keyword>
<dbReference type="EMBL" id="CM000141">
    <property type="protein sequence ID" value="EAZ32016.1"/>
    <property type="molecule type" value="Genomic_DNA"/>
</dbReference>
<feature type="transmembrane region" description="Helical" evidence="11">
    <location>
        <begin position="937"/>
        <end position="956"/>
    </location>
</feature>
<gene>
    <name evidence="14" type="ORF">OsJ_16196</name>
</gene>
<evidence type="ECO:0000256" key="10">
    <source>
        <dbReference type="SAM" id="MobiDB-lite"/>
    </source>
</evidence>
<dbReference type="InterPro" id="IPR050173">
    <property type="entry name" value="ABC_transporter_C-like"/>
</dbReference>
<dbReference type="InterPro" id="IPR044746">
    <property type="entry name" value="ABCC_6TM_D1"/>
</dbReference>
<dbReference type="GO" id="GO:0016887">
    <property type="term" value="F:ATP hydrolysis activity"/>
    <property type="evidence" value="ECO:0007669"/>
    <property type="project" value="InterPro"/>
</dbReference>
<feature type="transmembrane region" description="Helical" evidence="11">
    <location>
        <begin position="142"/>
        <end position="162"/>
    </location>
</feature>
<dbReference type="CDD" id="cd18579">
    <property type="entry name" value="ABC_6TM_ABCC_D1"/>
    <property type="match status" value="1"/>
</dbReference>
<dbReference type="InterPro" id="IPR017871">
    <property type="entry name" value="ABC_transporter-like_CS"/>
</dbReference>
<dbReference type="GO" id="GO:0016020">
    <property type="term" value="C:membrane"/>
    <property type="evidence" value="ECO:0007669"/>
    <property type="project" value="UniProtKB-SubCell"/>
</dbReference>
<accession>A3AXH7</accession>
<dbReference type="InterPro" id="IPR036640">
    <property type="entry name" value="ABC1_TM_sf"/>
</dbReference>
<dbReference type="PANTHER" id="PTHR24223:SF456">
    <property type="entry name" value="MULTIDRUG RESISTANCE-ASSOCIATED PROTEIN LETHAL(2)03659"/>
    <property type="match status" value="1"/>
</dbReference>
<dbReference type="SMART" id="SM00382">
    <property type="entry name" value="AAA"/>
    <property type="match status" value="2"/>
</dbReference>
<comment type="similarity">
    <text evidence="2">Belongs to the ABC transporter superfamily. ABCC family. Conjugate transporter (TC 3.A.1.208) subfamily.</text>
</comment>
<keyword evidence="4 11" id="KW-0812">Transmembrane</keyword>
<feature type="domain" description="ABC transmembrane type-1" evidence="13">
    <location>
        <begin position="940"/>
        <end position="1084"/>
    </location>
</feature>
<sequence>MGFDPLEWYCQPVNGGVWSDVENAFGAYTPCGTETLVVCISYFALFGVCFYRIWRTTRDYTVQRYKLRSPYYNYMLGLLVVLCIAESLYRIATGTSIMNLDGETSLAPFEVTSSIIEIAAWCCMLVMIALETRIYIYEFRWYIRFVVIYILVGEAAMFNLVLSVRQYYSSSSIFYLYCSEIIFKLLFGILMVVYLPSLDSYPGYTPVRHEALVDNTDYEPLPGGEQICPERHANIFSRIFFSWMTPLMQQGFKRPITDKDIWKLDSWDETETLYNRFQKCWNNELQKPKPWLLRALHSSLGGRFWLGGFFKIGNDASQFVGPLILNLLLESMQKGDPSWSGYIYAFSIFAGVSLGVLSEAQYFQNVMRTGFRLRSTLIAAVFRKSLRLTNDSRKKFASGRITNLISTDAESLQQVCQQLHSLWSAPFRIVIAMVLLYAQLGPAALVGAAMLVLLFPIQTVIISKMQKLTKEGLQRTDRRISLMNEILAAMDTVKCYAWEQSFQSKVQDIRDDEISWFRSAQLLAALNSFILNSIPVIVTVVSFGVYSLLGGDLTPAKAFTSLSLFAVLRFPLFMLPNLITQVVNCKVSLKRLEDLLLAEERLLLPNPPLDPELPAISIKNGYFSWESQAERPTLSNVNLDVPMGSLVAIVGSTGEGKTSLISAMLGEIPPVSGSNTSVVLRGTVAYVPQVSWIFNATVRDNILFGSPFQPPRYEKAIDVTSLRHDLDLLPGGDLTEIGERGVNISGGQKQRVSMARAVYSDSDVYIFDDPLSALDAHVGRQIGTLSGCYRVIASIRYGTPFVTVFDKCIKEELQHKTRVLVTNQLHFLPYVDKILVVHDGVIKEEGTFDELSNSGELFKKLMENAGKMEEQMEEKQDESKRQDDIKHPENGGSVIADGDMQKSQDTSNKTKQGKSVLIKQEERETGVISAKVLSRTMSLWAIMPLLILFYAAYLYYQTTSREVKRLDSITRSPVYAQFSEALNGLSTIRAYKAYDRMANINGKSMDNNIRFTLVNMSSNRWLAIRLETLGGIMIWFTATFAVMQNQRAENQKAFASTMGLLLTYTLNITNLLTAVLRLASLAENSLNAVERNFLLFLHGISFIINGSEKVGIVGRTGAGKSSMLNALFRIVELERGRILVDDCDTSKFGIWDLRKVLGIIPQAPVLFSGSVRFNLDPFNEHNDADLWEALERAHLKDVIRRNALGLDAEVSEAGENFSVGQRQLLSLARALLRRAKILVLDEATAAVDVRTDALIQKTIREEFKSCTMLIIAHRLNTVIDCDRLLILSAGKVLEFDSPENLLSNEHSAFSKMVQSTGPSNAEYLKTLVFGDGEERLRKEESKMQDIQRKWVASNRWAVAAQFALAASLASSHSDLLALEAAEGNNILRKTKDAVITLQNVLEGKHNTEIDDTLAQYEVPSDRWWSSLYKVMEGLAMMSRLGRNRLQQPSYNFENNSSIDWDQM</sequence>
<dbReference type="GO" id="GO:0005524">
    <property type="term" value="F:ATP binding"/>
    <property type="evidence" value="ECO:0007669"/>
    <property type="project" value="UniProtKB-KW"/>
</dbReference>
<dbReference type="PROSITE" id="PS50893">
    <property type="entry name" value="ABC_TRANSPORTER_2"/>
    <property type="match status" value="2"/>
</dbReference>
<evidence type="ECO:0000313" key="14">
    <source>
        <dbReference type="EMBL" id="EAZ32016.1"/>
    </source>
</evidence>
<dbReference type="Proteomes" id="UP000007752">
    <property type="component" value="Chromosome 4"/>
</dbReference>
<proteinExistence type="inferred from homology"/>
<evidence type="ECO:0000256" key="7">
    <source>
        <dbReference type="ARBA" id="ARBA00022840"/>
    </source>
</evidence>
<feature type="region of interest" description="Disordered" evidence="10">
    <location>
        <begin position="868"/>
        <end position="916"/>
    </location>
</feature>
<dbReference type="CDD" id="cd03250">
    <property type="entry name" value="ABCC_MRP_domain1"/>
    <property type="match status" value="1"/>
</dbReference>
<evidence type="ECO:0000256" key="9">
    <source>
        <dbReference type="ARBA" id="ARBA00023136"/>
    </source>
</evidence>
<dbReference type="PROSITE" id="PS00211">
    <property type="entry name" value="ABC_TRANSPORTER_1"/>
    <property type="match status" value="2"/>
</dbReference>
<protein>
    <submittedName>
        <fullName evidence="14">Uncharacterized protein</fullName>
    </submittedName>
</protein>
<keyword evidence="9 11" id="KW-0472">Membrane</keyword>
<feature type="transmembrane region" description="Helical" evidence="11">
    <location>
        <begin position="1022"/>
        <end position="1042"/>
    </location>
</feature>
<feature type="domain" description="ABC transmembrane type-1" evidence="13">
    <location>
        <begin position="305"/>
        <end position="584"/>
    </location>
</feature>
<keyword evidence="8 11" id="KW-1133">Transmembrane helix</keyword>
<feature type="compositionally biased region" description="Polar residues" evidence="10">
    <location>
        <begin position="901"/>
        <end position="910"/>
    </location>
</feature>
<keyword evidence="7" id="KW-0067">ATP-binding</keyword>
<evidence type="ECO:0000259" key="12">
    <source>
        <dbReference type="PROSITE" id="PS50893"/>
    </source>
</evidence>
<dbReference type="InterPro" id="IPR003439">
    <property type="entry name" value="ABC_transporter-like_ATP-bd"/>
</dbReference>
<feature type="domain" description="ABC transporter" evidence="12">
    <location>
        <begin position="616"/>
        <end position="864"/>
    </location>
</feature>
<evidence type="ECO:0000256" key="11">
    <source>
        <dbReference type="SAM" id="Phobius"/>
    </source>
</evidence>
<dbReference type="CDD" id="cd03244">
    <property type="entry name" value="ABCC_MRP_domain2"/>
    <property type="match status" value="1"/>
</dbReference>
<evidence type="ECO:0000256" key="5">
    <source>
        <dbReference type="ARBA" id="ARBA00022737"/>
    </source>
</evidence>
<dbReference type="SUPFAM" id="SSF52540">
    <property type="entry name" value="P-loop containing nucleoside triphosphate hydrolases"/>
    <property type="match status" value="2"/>
</dbReference>
<evidence type="ECO:0000256" key="6">
    <source>
        <dbReference type="ARBA" id="ARBA00022741"/>
    </source>
</evidence>
<dbReference type="Gene3D" id="3.40.50.300">
    <property type="entry name" value="P-loop containing nucleotide triphosphate hydrolases"/>
    <property type="match status" value="2"/>
</dbReference>
<organism evidence="14">
    <name type="scientific">Oryza sativa subsp. japonica</name>
    <name type="common">Rice</name>
    <dbReference type="NCBI Taxonomy" id="39947"/>
    <lineage>
        <taxon>Eukaryota</taxon>
        <taxon>Viridiplantae</taxon>
        <taxon>Streptophyta</taxon>
        <taxon>Embryophyta</taxon>
        <taxon>Tracheophyta</taxon>
        <taxon>Spermatophyta</taxon>
        <taxon>Magnoliopsida</taxon>
        <taxon>Liliopsida</taxon>
        <taxon>Poales</taxon>
        <taxon>Poaceae</taxon>
        <taxon>BOP clade</taxon>
        <taxon>Oryzoideae</taxon>
        <taxon>Oryzeae</taxon>
        <taxon>Oryzinae</taxon>
        <taxon>Oryza</taxon>
        <taxon>Oryza sativa</taxon>
    </lineage>
</organism>
<evidence type="ECO:0000256" key="3">
    <source>
        <dbReference type="ARBA" id="ARBA00022448"/>
    </source>
</evidence>
<feature type="transmembrane region" description="Helical" evidence="11">
    <location>
        <begin position="1054"/>
        <end position="1076"/>
    </location>
</feature>
<comment type="subcellular location">
    <subcellularLocation>
        <location evidence="1">Membrane</location>
        <topology evidence="1">Multi-pass membrane protein</topology>
    </subcellularLocation>
</comment>
<dbReference type="GO" id="GO:0140359">
    <property type="term" value="F:ABC-type transporter activity"/>
    <property type="evidence" value="ECO:0007669"/>
    <property type="project" value="InterPro"/>
</dbReference>
<dbReference type="Gene3D" id="1.20.1560.10">
    <property type="entry name" value="ABC transporter type 1, transmembrane domain"/>
    <property type="match status" value="2"/>
</dbReference>